<dbReference type="AlphaFoldDB" id="S3CKU7"/>
<dbReference type="EMBL" id="KE145371">
    <property type="protein sequence ID" value="EPE26375.1"/>
    <property type="molecule type" value="Genomic_DNA"/>
</dbReference>
<proteinExistence type="predicted"/>
<sequence>MGFAFLRLDSRFDFHNETPKDTKERADYLESTKGYVLWECRYFERIERPSAYFEFSTEWQELPYRLEGPCFELLLPKYFPEKNQFVVCYSCLQLSIKAAEEKETKCHICRGPVDQPKSPEEYFEKVARSDPWIVRGAGLCPGVNKRIQKKD</sequence>
<dbReference type="Proteomes" id="UP000016922">
    <property type="component" value="Unassembled WGS sequence"/>
</dbReference>
<dbReference type="RefSeq" id="XP_008087694.1">
    <property type="nucleotide sequence ID" value="XM_008089503.1"/>
</dbReference>
<keyword evidence="2" id="KW-1185">Reference proteome</keyword>
<evidence type="ECO:0000313" key="2">
    <source>
        <dbReference type="Proteomes" id="UP000016922"/>
    </source>
</evidence>
<dbReference type="GeneID" id="19461345"/>
<dbReference type="KEGG" id="glz:GLAREA_02287"/>
<name>S3CKU7_GLAL2</name>
<accession>S3CKU7</accession>
<reference evidence="1 2" key="1">
    <citation type="journal article" date="2013" name="BMC Genomics">
        <title>Genomics-driven discovery of the pneumocandin biosynthetic gene cluster in the fungus Glarea lozoyensis.</title>
        <authorList>
            <person name="Chen L."/>
            <person name="Yue Q."/>
            <person name="Zhang X."/>
            <person name="Xiang M."/>
            <person name="Wang C."/>
            <person name="Li S."/>
            <person name="Che Y."/>
            <person name="Ortiz-Lopez F.J."/>
            <person name="Bills G.F."/>
            <person name="Liu X."/>
            <person name="An Z."/>
        </authorList>
    </citation>
    <scope>NUCLEOTIDE SEQUENCE [LARGE SCALE GENOMIC DNA]</scope>
    <source>
        <strain evidence="2">ATCC 20868 / MF5171</strain>
    </source>
</reference>
<organism evidence="1 2">
    <name type="scientific">Glarea lozoyensis (strain ATCC 20868 / MF5171)</name>
    <dbReference type="NCBI Taxonomy" id="1116229"/>
    <lineage>
        <taxon>Eukaryota</taxon>
        <taxon>Fungi</taxon>
        <taxon>Dikarya</taxon>
        <taxon>Ascomycota</taxon>
        <taxon>Pezizomycotina</taxon>
        <taxon>Leotiomycetes</taxon>
        <taxon>Helotiales</taxon>
        <taxon>Helotiaceae</taxon>
        <taxon>Glarea</taxon>
    </lineage>
</organism>
<gene>
    <name evidence="1" type="ORF">GLAREA_02287</name>
</gene>
<evidence type="ECO:0000313" key="1">
    <source>
        <dbReference type="EMBL" id="EPE26375.1"/>
    </source>
</evidence>
<protein>
    <submittedName>
        <fullName evidence="1">Uncharacterized protein</fullName>
    </submittedName>
</protein>
<dbReference type="HOGENOM" id="CLU_1731638_0_0_1"/>